<evidence type="ECO:0000259" key="1">
    <source>
        <dbReference type="PROSITE" id="PS50112"/>
    </source>
</evidence>
<gene>
    <name evidence="2" type="ORF">EGH21_21180</name>
</gene>
<comment type="caution">
    <text evidence="2">The sequence shown here is derived from an EMBL/GenBank/DDBJ whole genome shotgun (WGS) entry which is preliminary data.</text>
</comment>
<name>A0AAW4PZ31_9EURY</name>
<evidence type="ECO:0000313" key="3">
    <source>
        <dbReference type="Proteomes" id="UP001430377"/>
    </source>
</evidence>
<dbReference type="InterPro" id="IPR013767">
    <property type="entry name" value="PAS_fold"/>
</dbReference>
<keyword evidence="3" id="KW-1185">Reference proteome</keyword>
<accession>A0AAW4PZ31</accession>
<dbReference type="NCBIfam" id="TIGR00229">
    <property type="entry name" value="sensory_box"/>
    <property type="match status" value="1"/>
</dbReference>
<dbReference type="SUPFAM" id="SSF55785">
    <property type="entry name" value="PYP-like sensor domain (PAS domain)"/>
    <property type="match status" value="2"/>
</dbReference>
<evidence type="ECO:0000313" key="2">
    <source>
        <dbReference type="EMBL" id="MBX0325542.1"/>
    </source>
</evidence>
<protein>
    <submittedName>
        <fullName evidence="2">PAS domain-containing protein</fullName>
    </submittedName>
</protein>
<organism evidence="2 3">
    <name type="scientific">Haloarcula rubra</name>
    <dbReference type="NCBI Taxonomy" id="2487747"/>
    <lineage>
        <taxon>Archaea</taxon>
        <taxon>Methanobacteriati</taxon>
        <taxon>Methanobacteriota</taxon>
        <taxon>Stenosarchaea group</taxon>
        <taxon>Halobacteria</taxon>
        <taxon>Halobacteriales</taxon>
        <taxon>Haloarculaceae</taxon>
        <taxon>Haloarcula</taxon>
    </lineage>
</organism>
<dbReference type="Proteomes" id="UP001430377">
    <property type="component" value="Unassembled WGS sequence"/>
</dbReference>
<dbReference type="GO" id="GO:0006355">
    <property type="term" value="P:regulation of DNA-templated transcription"/>
    <property type="evidence" value="ECO:0007669"/>
    <property type="project" value="InterPro"/>
</dbReference>
<dbReference type="PROSITE" id="PS50112">
    <property type="entry name" value="PAS"/>
    <property type="match status" value="1"/>
</dbReference>
<dbReference type="EMBL" id="RKLR01000015">
    <property type="protein sequence ID" value="MBX0325542.1"/>
    <property type="molecule type" value="Genomic_DNA"/>
</dbReference>
<reference evidence="2 3" key="1">
    <citation type="submission" date="2021-06" db="EMBL/GenBank/DDBJ databases">
        <title>Halomicroarcula sp. a new haloarchaeum isolated from saline soil.</title>
        <authorList>
            <person name="Duran-Viseras A."/>
            <person name="Sanchez-Porro C."/>
            <person name="Ventosa A."/>
        </authorList>
    </citation>
    <scope>NUCLEOTIDE SEQUENCE [LARGE SCALE GENOMIC DNA]</scope>
    <source>
        <strain evidence="2 3">F13</strain>
    </source>
</reference>
<dbReference type="InterPro" id="IPR000014">
    <property type="entry name" value="PAS"/>
</dbReference>
<dbReference type="Pfam" id="PF13188">
    <property type="entry name" value="PAS_8"/>
    <property type="match status" value="1"/>
</dbReference>
<dbReference type="AlphaFoldDB" id="A0AAW4PZ31"/>
<dbReference type="InterPro" id="IPR035965">
    <property type="entry name" value="PAS-like_dom_sf"/>
</dbReference>
<dbReference type="Pfam" id="PF00989">
    <property type="entry name" value="PAS"/>
    <property type="match status" value="1"/>
</dbReference>
<proteinExistence type="predicted"/>
<dbReference type="CDD" id="cd00130">
    <property type="entry name" value="PAS"/>
    <property type="match status" value="2"/>
</dbReference>
<sequence>MADETGQVVYANESAGELLNVDIAAIEGQSVDSVLSNDTDGLSLDELRDRPLTHGESHRGTVTVRGPDGPLSVSLSESAQNERQFFALSIERGGWERPSGDAFREAIGGEAFETVNDAILVFDPEDGTFVDCNVRACSLLGYDRAELLSLTLEDVHPDDMDRLNWLC</sequence>
<dbReference type="Gene3D" id="3.30.450.20">
    <property type="entry name" value="PAS domain"/>
    <property type="match status" value="2"/>
</dbReference>
<feature type="domain" description="PAS" evidence="1">
    <location>
        <begin position="104"/>
        <end position="163"/>
    </location>
</feature>